<gene>
    <name evidence="3" type="ORF">OP8BY_1183</name>
</gene>
<dbReference type="InterPro" id="IPR005269">
    <property type="entry name" value="LOG"/>
</dbReference>
<evidence type="ECO:0000313" key="3">
    <source>
        <dbReference type="EMBL" id="RFT14983.1"/>
    </source>
</evidence>
<dbReference type="AlphaFoldDB" id="A0A3E2BJR8"/>
<dbReference type="GO" id="GO:0016799">
    <property type="term" value="F:hydrolase activity, hydrolyzing N-glycosyl compounds"/>
    <property type="evidence" value="ECO:0007669"/>
    <property type="project" value="TreeGrafter"/>
</dbReference>
<protein>
    <recommendedName>
        <fullName evidence="2">Cytokinin riboside 5'-monophosphate phosphoribohydrolase</fullName>
        <ecNumber evidence="2">3.2.2.n1</ecNumber>
    </recommendedName>
</protein>
<dbReference type="GO" id="GO:0005829">
    <property type="term" value="C:cytosol"/>
    <property type="evidence" value="ECO:0007669"/>
    <property type="project" value="TreeGrafter"/>
</dbReference>
<dbReference type="Proteomes" id="UP000257323">
    <property type="component" value="Unassembled WGS sequence"/>
</dbReference>
<reference evidence="3 4" key="1">
    <citation type="submission" date="2018-08" db="EMBL/GenBank/DDBJ databases">
        <title>Genome analysis of the thermophilic bacterium of the candidate phylum Aminicenantes from deep subsurface aquifer revealed its physiology and ecological role.</title>
        <authorList>
            <person name="Kadnikov V.V."/>
            <person name="Mardanov A.V."/>
            <person name="Beletsky A.V."/>
            <person name="Karnachuk O.V."/>
            <person name="Ravin N.V."/>
        </authorList>
    </citation>
    <scope>NUCLEOTIDE SEQUENCE [LARGE SCALE GENOMIC DNA]</scope>
    <source>
        <strain evidence="3">BY38</strain>
    </source>
</reference>
<keyword evidence="2" id="KW-0378">Hydrolase</keyword>
<dbReference type="PANTHER" id="PTHR31223:SF70">
    <property type="entry name" value="LOG FAMILY PROTEIN YJL055W"/>
    <property type="match status" value="1"/>
</dbReference>
<comment type="similarity">
    <text evidence="1 2">Belongs to the LOG family.</text>
</comment>
<organism evidence="3 4">
    <name type="scientific">Candidatus Saccharicenans subterraneus</name>
    <dbReference type="NCBI Taxonomy" id="2508984"/>
    <lineage>
        <taxon>Bacteria</taxon>
        <taxon>Candidatus Aminicenantota</taxon>
        <taxon>Candidatus Aminicenantia</taxon>
        <taxon>Candidatus Aminicenantales</taxon>
        <taxon>Candidatus Saccharicenantaceae</taxon>
        <taxon>Candidatus Saccharicenans</taxon>
    </lineage>
</organism>
<dbReference type="GO" id="GO:0009691">
    <property type="term" value="P:cytokinin biosynthetic process"/>
    <property type="evidence" value="ECO:0007669"/>
    <property type="project" value="UniProtKB-UniRule"/>
</dbReference>
<evidence type="ECO:0000256" key="2">
    <source>
        <dbReference type="RuleBase" id="RU363015"/>
    </source>
</evidence>
<dbReference type="Pfam" id="PF03641">
    <property type="entry name" value="Lysine_decarbox"/>
    <property type="match status" value="1"/>
</dbReference>
<evidence type="ECO:0000256" key="1">
    <source>
        <dbReference type="ARBA" id="ARBA00006763"/>
    </source>
</evidence>
<evidence type="ECO:0000313" key="4">
    <source>
        <dbReference type="Proteomes" id="UP000257323"/>
    </source>
</evidence>
<proteinExistence type="inferred from homology"/>
<dbReference type="EMBL" id="QUAH01000015">
    <property type="protein sequence ID" value="RFT14983.1"/>
    <property type="molecule type" value="Genomic_DNA"/>
</dbReference>
<sequence length="205" mass="22659">MSLKNVAVFCGSQPGRDEIYARKARELARELAARNLTLVFGGGGIGLMKEVAEEMLAAGGRVIGVIPRNLLERNLGFSGLSELIVVNDMHERKATVARLADGFIALPGGWGTLEEIFEVLTWAQLGYHGKPCAFLNVAGYFDPLLDFMGRAVSQGFLLPEHLKMFTMSEKPEEILRFMEDYRPPLILDAIWGLNPDDFNNSEGKD</sequence>
<dbReference type="Gene3D" id="3.40.50.450">
    <property type="match status" value="1"/>
</dbReference>
<name>A0A3E2BJR8_9BACT</name>
<dbReference type="EC" id="3.2.2.n1" evidence="2"/>
<accession>A0A3E2BJR8</accession>
<keyword evidence="2" id="KW-0203">Cytokinin biosynthesis</keyword>
<dbReference type="NCBIfam" id="TIGR00730">
    <property type="entry name" value="Rossman fold protein, TIGR00730 family"/>
    <property type="match status" value="1"/>
</dbReference>
<dbReference type="InterPro" id="IPR031100">
    <property type="entry name" value="LOG_fam"/>
</dbReference>
<comment type="caution">
    <text evidence="3">The sequence shown here is derived from an EMBL/GenBank/DDBJ whole genome shotgun (WGS) entry which is preliminary data.</text>
</comment>
<dbReference type="PANTHER" id="PTHR31223">
    <property type="entry name" value="LOG FAMILY PROTEIN YJL055W"/>
    <property type="match status" value="1"/>
</dbReference>
<dbReference type="SUPFAM" id="SSF102405">
    <property type="entry name" value="MCP/YpsA-like"/>
    <property type="match status" value="1"/>
</dbReference>